<dbReference type="Proteomes" id="UP000824782">
    <property type="component" value="Unassembled WGS sequence"/>
</dbReference>
<dbReference type="AlphaFoldDB" id="A0AAV6YZA0"/>
<organism evidence="1 2">
    <name type="scientific">Engystomops pustulosus</name>
    <name type="common">Tungara frog</name>
    <name type="synonym">Physalaemus pustulosus</name>
    <dbReference type="NCBI Taxonomy" id="76066"/>
    <lineage>
        <taxon>Eukaryota</taxon>
        <taxon>Metazoa</taxon>
        <taxon>Chordata</taxon>
        <taxon>Craniata</taxon>
        <taxon>Vertebrata</taxon>
        <taxon>Euteleostomi</taxon>
        <taxon>Amphibia</taxon>
        <taxon>Batrachia</taxon>
        <taxon>Anura</taxon>
        <taxon>Neobatrachia</taxon>
        <taxon>Hyloidea</taxon>
        <taxon>Leptodactylidae</taxon>
        <taxon>Leiuperinae</taxon>
        <taxon>Engystomops</taxon>
    </lineage>
</organism>
<keyword evidence="2" id="KW-1185">Reference proteome</keyword>
<gene>
    <name evidence="1" type="ORF">GDO81_029037</name>
</gene>
<evidence type="ECO:0000313" key="2">
    <source>
        <dbReference type="Proteomes" id="UP000824782"/>
    </source>
</evidence>
<sequence>MKDSNHFYEMLLPELGSKATSELQFQELELFITTTMDESSRDNELEWLQAKKKSRLEWINIVNTRIIDWLQRNTLDSDI</sequence>
<protein>
    <submittedName>
        <fullName evidence="1">Uncharacterized protein</fullName>
    </submittedName>
</protein>
<name>A0AAV6YZA0_ENGPU</name>
<reference evidence="1" key="1">
    <citation type="thesis" date="2020" institute="ProQuest LLC" country="789 East Eisenhower Parkway, Ann Arbor, MI, USA">
        <title>Comparative Genomics and Chromosome Evolution.</title>
        <authorList>
            <person name="Mudd A.B."/>
        </authorList>
    </citation>
    <scope>NUCLEOTIDE SEQUENCE</scope>
    <source>
        <strain evidence="1">237g6f4</strain>
        <tissue evidence="1">Blood</tissue>
    </source>
</reference>
<evidence type="ECO:0000313" key="1">
    <source>
        <dbReference type="EMBL" id="KAG8541443.1"/>
    </source>
</evidence>
<comment type="caution">
    <text evidence="1">The sequence shown here is derived from an EMBL/GenBank/DDBJ whole genome shotgun (WGS) entry which is preliminary data.</text>
</comment>
<dbReference type="EMBL" id="WNYA01007553">
    <property type="protein sequence ID" value="KAG8541443.1"/>
    <property type="molecule type" value="Genomic_DNA"/>
</dbReference>
<proteinExistence type="predicted"/>
<accession>A0AAV6YZA0</accession>